<keyword evidence="2" id="KW-0004">4Fe-4S</keyword>
<keyword evidence="2" id="KW-0479">Metal-binding</keyword>
<proteinExistence type="predicted"/>
<dbReference type="PANTHER" id="PTHR10949">
    <property type="entry name" value="LIPOYL SYNTHASE"/>
    <property type="match status" value="1"/>
</dbReference>
<dbReference type="PANTHER" id="PTHR10949:SF0">
    <property type="entry name" value="LIPOYL SYNTHASE, MITOCHONDRIAL"/>
    <property type="match status" value="1"/>
</dbReference>
<dbReference type="GO" id="GO:0051539">
    <property type="term" value="F:4 iron, 4 sulfur cluster binding"/>
    <property type="evidence" value="ECO:0007669"/>
    <property type="project" value="UniProtKB-KW"/>
</dbReference>
<gene>
    <name evidence="3" type="primary">lipA_2</name>
    <name evidence="3" type="ORF">ANAPC1_00477</name>
</gene>
<name>A0AA45UT36_ANAPH</name>
<evidence type="ECO:0000313" key="4">
    <source>
        <dbReference type="Proteomes" id="UP000078419"/>
    </source>
</evidence>
<sequence>MFTRSGLMLGLGEQKEERTKLWRILGVRELTFCLGAVLAKDNTDVHRYVTPEEFEQYKHMAHTKGFSMVASSPLAQPSHYGVITNFIGLKSMYSKNKSVLI</sequence>
<dbReference type="AlphaFoldDB" id="A0AA45UT36"/>
<evidence type="ECO:0000256" key="1">
    <source>
        <dbReference type="ARBA" id="ARBA00001966"/>
    </source>
</evidence>
<dbReference type="InterPro" id="IPR003698">
    <property type="entry name" value="Lipoyl_synth"/>
</dbReference>
<comment type="caution">
    <text evidence="3">The sequence shown here is derived from an EMBL/GenBank/DDBJ whole genome shotgun (WGS) entry which is preliminary data.</text>
</comment>
<evidence type="ECO:0000313" key="3">
    <source>
        <dbReference type="EMBL" id="SBO14133.1"/>
    </source>
</evidence>
<comment type="cofactor">
    <cofactor evidence="1">
        <name>[4Fe-4S] cluster</name>
        <dbReference type="ChEBI" id="CHEBI:49883"/>
    </cofactor>
</comment>
<keyword evidence="3" id="KW-0808">Transferase</keyword>
<evidence type="ECO:0000256" key="2">
    <source>
        <dbReference type="ARBA" id="ARBA00022485"/>
    </source>
</evidence>
<reference evidence="4" key="1">
    <citation type="submission" date="2016-03" db="EMBL/GenBank/DDBJ databases">
        <authorList>
            <person name="Loux Valentin"/>
        </authorList>
    </citation>
    <scope>NUCLEOTIDE SEQUENCE [LARGE SCALE GENOMIC DNA]</scope>
    <source>
        <strain evidence="4">C1</strain>
    </source>
</reference>
<dbReference type="Proteomes" id="UP000078419">
    <property type="component" value="Unassembled WGS sequence"/>
</dbReference>
<keyword evidence="2" id="KW-0408">Iron</keyword>
<organism evidence="3 4">
    <name type="scientific">Anaplasma phagocytophilum</name>
    <name type="common">Ehrlichia phagocytophila</name>
    <dbReference type="NCBI Taxonomy" id="948"/>
    <lineage>
        <taxon>Bacteria</taxon>
        <taxon>Pseudomonadati</taxon>
        <taxon>Pseudomonadota</taxon>
        <taxon>Alphaproteobacteria</taxon>
        <taxon>Rickettsiales</taxon>
        <taxon>Anaplasmataceae</taxon>
        <taxon>Anaplasma</taxon>
        <taxon>phagocytophilum group</taxon>
    </lineage>
</organism>
<keyword evidence="2" id="KW-0411">Iron-sulfur</keyword>
<dbReference type="EC" id="2.8.1.8" evidence="3"/>
<dbReference type="GO" id="GO:0016992">
    <property type="term" value="F:lipoate synthase activity"/>
    <property type="evidence" value="ECO:0007669"/>
    <property type="project" value="UniProtKB-EC"/>
</dbReference>
<dbReference type="EMBL" id="FLLR01000013">
    <property type="protein sequence ID" value="SBO14133.1"/>
    <property type="molecule type" value="Genomic_DNA"/>
</dbReference>
<accession>A0AA45UT36</accession>
<protein>
    <submittedName>
        <fullName evidence="3">Lipoyl synthase</fullName>
        <ecNumber evidence="3">2.8.1.8</ecNumber>
    </submittedName>
</protein>